<sequence length="91" mass="10595">MWVWDPKKDELNHRKHGVRLRVGAVALEAAPQLLTFEDPHPDELRWNSLCCLFGEVLHVTHTLPEADDEPGRIISVRRANKAERMRYARQT</sequence>
<dbReference type="EMBL" id="CP051775">
    <property type="protein sequence ID" value="QJE72718.1"/>
    <property type="molecule type" value="Genomic_DNA"/>
</dbReference>
<evidence type="ECO:0000313" key="2">
    <source>
        <dbReference type="Proteomes" id="UP000501891"/>
    </source>
</evidence>
<name>A0A858R5P4_9PROT</name>
<dbReference type="InterPro" id="IPR038573">
    <property type="entry name" value="BrnT_sf"/>
</dbReference>
<accession>A0A858R5P4</accession>
<organism evidence="1 2">
    <name type="scientific">Aerophototrophica crusticola</name>
    <dbReference type="NCBI Taxonomy" id="1709002"/>
    <lineage>
        <taxon>Bacteria</taxon>
        <taxon>Pseudomonadati</taxon>
        <taxon>Pseudomonadota</taxon>
        <taxon>Alphaproteobacteria</taxon>
        <taxon>Rhodospirillales</taxon>
        <taxon>Rhodospirillaceae</taxon>
        <taxon>Aerophototrophica</taxon>
    </lineage>
</organism>
<dbReference type="AlphaFoldDB" id="A0A858R5P4"/>
<gene>
    <name evidence="1" type="ORF">HHL28_06080</name>
</gene>
<dbReference type="Proteomes" id="UP000501891">
    <property type="component" value="Chromosome"/>
</dbReference>
<keyword evidence="2" id="KW-1185">Reference proteome</keyword>
<dbReference type="KEGG" id="acru:HHL28_06080"/>
<proteinExistence type="predicted"/>
<dbReference type="Gene3D" id="3.10.450.530">
    <property type="entry name" value="Ribonuclease toxin, BrnT, of type II toxin-antitoxin system"/>
    <property type="match status" value="1"/>
</dbReference>
<protein>
    <submittedName>
        <fullName evidence="1">BrnT family toxin</fullName>
    </submittedName>
</protein>
<dbReference type="InterPro" id="IPR007460">
    <property type="entry name" value="BrnT_toxin"/>
</dbReference>
<reference evidence="1" key="1">
    <citation type="submission" date="2020-04" db="EMBL/GenBank/DDBJ databases">
        <title>A desert anoxygenic phototrophic bacterium fixes CO2 using RubisCO under aerobic conditions.</title>
        <authorList>
            <person name="Tang K."/>
        </authorList>
    </citation>
    <scope>NUCLEOTIDE SEQUENCE [LARGE SCALE GENOMIC DNA]</scope>
    <source>
        <strain evidence="1">MIMtkB3</strain>
    </source>
</reference>
<evidence type="ECO:0000313" key="1">
    <source>
        <dbReference type="EMBL" id="QJE72718.1"/>
    </source>
</evidence>
<dbReference type="Pfam" id="PF04365">
    <property type="entry name" value="BrnT_toxin"/>
    <property type="match status" value="1"/>
</dbReference>